<evidence type="ECO:0000313" key="2">
    <source>
        <dbReference type="Proteomes" id="UP000681720"/>
    </source>
</evidence>
<dbReference type="EMBL" id="CAJOBJ010238537">
    <property type="protein sequence ID" value="CAF5070527.1"/>
    <property type="molecule type" value="Genomic_DNA"/>
</dbReference>
<dbReference type="Proteomes" id="UP000681720">
    <property type="component" value="Unassembled WGS sequence"/>
</dbReference>
<organism evidence="1 2">
    <name type="scientific">Rotaria magnacalcarata</name>
    <dbReference type="NCBI Taxonomy" id="392030"/>
    <lineage>
        <taxon>Eukaryota</taxon>
        <taxon>Metazoa</taxon>
        <taxon>Spiralia</taxon>
        <taxon>Gnathifera</taxon>
        <taxon>Rotifera</taxon>
        <taxon>Eurotatoria</taxon>
        <taxon>Bdelloidea</taxon>
        <taxon>Philodinida</taxon>
        <taxon>Philodinidae</taxon>
        <taxon>Rotaria</taxon>
    </lineage>
</organism>
<evidence type="ECO:0000313" key="1">
    <source>
        <dbReference type="EMBL" id="CAF5070527.1"/>
    </source>
</evidence>
<comment type="caution">
    <text evidence="1">The sequence shown here is derived from an EMBL/GenBank/DDBJ whole genome shotgun (WGS) entry which is preliminary data.</text>
</comment>
<name>A0A8S3EDH4_9BILA</name>
<gene>
    <name evidence="1" type="ORF">GIL414_LOCUS61080</name>
</gene>
<feature type="non-terminal residue" evidence="1">
    <location>
        <position position="27"/>
    </location>
</feature>
<dbReference type="AlphaFoldDB" id="A0A8S3EDH4"/>
<proteinExistence type="predicted"/>
<accession>A0A8S3EDH4</accession>
<sequence length="27" mass="3346">MKYDVFTVLWDERWLGTMAQLQEEISR</sequence>
<protein>
    <submittedName>
        <fullName evidence="1">Uncharacterized protein</fullName>
    </submittedName>
</protein>
<reference evidence="1" key="1">
    <citation type="submission" date="2021-02" db="EMBL/GenBank/DDBJ databases">
        <authorList>
            <person name="Nowell W R."/>
        </authorList>
    </citation>
    <scope>NUCLEOTIDE SEQUENCE</scope>
</reference>